<keyword evidence="2" id="KW-1185">Reference proteome</keyword>
<proteinExistence type="predicted"/>
<organism evidence="1 2">
    <name type="scientific">Caerostris extrusa</name>
    <name type="common">Bark spider</name>
    <name type="synonym">Caerostris bankana</name>
    <dbReference type="NCBI Taxonomy" id="172846"/>
    <lineage>
        <taxon>Eukaryota</taxon>
        <taxon>Metazoa</taxon>
        <taxon>Ecdysozoa</taxon>
        <taxon>Arthropoda</taxon>
        <taxon>Chelicerata</taxon>
        <taxon>Arachnida</taxon>
        <taxon>Araneae</taxon>
        <taxon>Araneomorphae</taxon>
        <taxon>Entelegynae</taxon>
        <taxon>Araneoidea</taxon>
        <taxon>Araneidae</taxon>
        <taxon>Caerostris</taxon>
    </lineage>
</organism>
<protein>
    <recommendedName>
        <fullName evidence="3">FIIND domain-containing protein</fullName>
    </recommendedName>
</protein>
<comment type="caution">
    <text evidence="1">The sequence shown here is derived from an EMBL/GenBank/DDBJ whole genome shotgun (WGS) entry which is preliminary data.</text>
</comment>
<evidence type="ECO:0000313" key="1">
    <source>
        <dbReference type="EMBL" id="GIY85592.1"/>
    </source>
</evidence>
<dbReference type="Proteomes" id="UP001054945">
    <property type="component" value="Unassembled WGS sequence"/>
</dbReference>
<evidence type="ECO:0000313" key="2">
    <source>
        <dbReference type="Proteomes" id="UP001054945"/>
    </source>
</evidence>
<evidence type="ECO:0008006" key="3">
    <source>
        <dbReference type="Google" id="ProtNLM"/>
    </source>
</evidence>
<dbReference type="EMBL" id="BPLR01016669">
    <property type="protein sequence ID" value="GIY85592.1"/>
    <property type="molecule type" value="Genomic_DNA"/>
</dbReference>
<name>A0AAV4WSW1_CAEEX</name>
<sequence>MHVTCRGSADPKFLPVQCSSHQYLCEKEKQMREPNVISHAQQTTSWETGDILLPNQAFSSSHVDLHLEQKRIKLSSPDILIQFKSTPSCMGTAVQFPQRGDVAVKVPDILHFHILLPTHLADFQVCLMDSLIDVRDNHILFTEYEM</sequence>
<gene>
    <name evidence="1" type="ORF">CEXT_328001</name>
</gene>
<dbReference type="AlphaFoldDB" id="A0AAV4WSW1"/>
<accession>A0AAV4WSW1</accession>
<reference evidence="1 2" key="1">
    <citation type="submission" date="2021-06" db="EMBL/GenBank/DDBJ databases">
        <title>Caerostris extrusa draft genome.</title>
        <authorList>
            <person name="Kono N."/>
            <person name="Arakawa K."/>
        </authorList>
    </citation>
    <scope>NUCLEOTIDE SEQUENCE [LARGE SCALE GENOMIC DNA]</scope>
</reference>